<proteinExistence type="predicted"/>
<organism evidence="2 3">
    <name type="scientific">Puccinia graminis f. sp. tritici</name>
    <dbReference type="NCBI Taxonomy" id="56615"/>
    <lineage>
        <taxon>Eukaryota</taxon>
        <taxon>Fungi</taxon>
        <taxon>Dikarya</taxon>
        <taxon>Basidiomycota</taxon>
        <taxon>Pucciniomycotina</taxon>
        <taxon>Pucciniomycetes</taxon>
        <taxon>Pucciniales</taxon>
        <taxon>Pucciniaceae</taxon>
        <taxon>Puccinia</taxon>
    </lineage>
</organism>
<dbReference type="OrthoDB" id="10627526at2759"/>
<reference evidence="2 3" key="1">
    <citation type="submission" date="2019-05" db="EMBL/GenBank/DDBJ databases">
        <title>Emergence of the Ug99 lineage of the wheat stem rust pathogen through somatic hybridization.</title>
        <authorList>
            <person name="Li F."/>
            <person name="Upadhyaya N.M."/>
            <person name="Sperschneider J."/>
            <person name="Matny O."/>
            <person name="Nguyen-Phuc H."/>
            <person name="Mago R."/>
            <person name="Raley C."/>
            <person name="Miller M.E."/>
            <person name="Silverstein K.A.T."/>
            <person name="Henningsen E."/>
            <person name="Hirsch C.D."/>
            <person name="Visser B."/>
            <person name="Pretorius Z.A."/>
            <person name="Steffenson B.J."/>
            <person name="Schwessinger B."/>
            <person name="Dodds P.N."/>
            <person name="Figueroa M."/>
        </authorList>
    </citation>
    <scope>NUCLEOTIDE SEQUENCE [LARGE SCALE GENOMIC DNA]</scope>
    <source>
        <strain evidence="2">21-0</strain>
    </source>
</reference>
<comment type="caution">
    <text evidence="2">The sequence shown here is derived from an EMBL/GenBank/DDBJ whole genome shotgun (WGS) entry which is preliminary data.</text>
</comment>
<evidence type="ECO:0000313" key="3">
    <source>
        <dbReference type="Proteomes" id="UP000324748"/>
    </source>
</evidence>
<gene>
    <name evidence="2" type="ORF">PGT21_034430</name>
</gene>
<keyword evidence="3" id="KW-1185">Reference proteome</keyword>
<feature type="region of interest" description="Disordered" evidence="1">
    <location>
        <begin position="1"/>
        <end position="44"/>
    </location>
</feature>
<feature type="compositionally biased region" description="Basic and acidic residues" evidence="1">
    <location>
        <begin position="1"/>
        <end position="17"/>
    </location>
</feature>
<dbReference type="EMBL" id="VSWC01000001">
    <property type="protein sequence ID" value="KAA1119809.1"/>
    <property type="molecule type" value="Genomic_DNA"/>
</dbReference>
<accession>A0A5B0R316</accession>
<name>A0A5B0R316_PUCGR</name>
<sequence>MTTLKRKETATASREEPPQNMEKSSAMEIDEIDSECSEATPKRPITPEIRVLSKEDQIKLRVKEHVSLWRQCQVATREGPTEKLRALLTTAQESQKVLQKLIDNEEIESYVKGWNPWDEKKTTLPFPSEKESNEIQEKRARQEAKLKLDQLLRSRQMEESHRPPSDGLRSVPECVADPKVAITILDSLETLNFNISTLDSNSESNFASIVHSLDSATNKMKENIELVCTKIIQQLNKPLPIELTPRNSEQLTIIQKDVEYLRDTSKDSKELINEIVQFSRNSAAQSNAQADYILSSIRQDAIVEKAKFDRTTSELKNLLIQKSADTDKKLDLLNEMILDKFSSIRNEISAVTRLKPDPQNDRNDLADKDSSQKEEKDLMSSHSNRYTSRDAPPHQTNNDKNTKKIK</sequence>
<feature type="region of interest" description="Disordered" evidence="1">
    <location>
        <begin position="352"/>
        <end position="406"/>
    </location>
</feature>
<dbReference type="Proteomes" id="UP000324748">
    <property type="component" value="Unassembled WGS sequence"/>
</dbReference>
<evidence type="ECO:0000313" key="2">
    <source>
        <dbReference type="EMBL" id="KAA1119809.1"/>
    </source>
</evidence>
<feature type="compositionally biased region" description="Basic and acidic residues" evidence="1">
    <location>
        <begin position="354"/>
        <end position="379"/>
    </location>
</feature>
<evidence type="ECO:0000256" key="1">
    <source>
        <dbReference type="SAM" id="MobiDB-lite"/>
    </source>
</evidence>
<protein>
    <submittedName>
        <fullName evidence="2">Uncharacterized protein</fullName>
    </submittedName>
</protein>
<dbReference type="AlphaFoldDB" id="A0A5B0R316"/>